<sequence length="89" mass="9776">MREVGVLEAKTHLSALLDAVEKGGEAVLITRNGRPVAKLSPAEEATIMPRRASAAELAERFKALRERIAAANPDAENLTWEQLKEDARR</sequence>
<dbReference type="EMBL" id="JAAKGT010000006">
    <property type="protein sequence ID" value="NGM50813.1"/>
    <property type="molecule type" value="Genomic_DNA"/>
</dbReference>
<evidence type="ECO:0000313" key="3">
    <source>
        <dbReference type="EMBL" id="NGM50813.1"/>
    </source>
</evidence>
<evidence type="ECO:0000256" key="2">
    <source>
        <dbReference type="RuleBase" id="RU362080"/>
    </source>
</evidence>
<dbReference type="InterPro" id="IPR036165">
    <property type="entry name" value="YefM-like_sf"/>
</dbReference>
<dbReference type="AlphaFoldDB" id="A0A6G4QZA2"/>
<gene>
    <name evidence="3" type="ORF">G5B46_14440</name>
</gene>
<dbReference type="Pfam" id="PF02604">
    <property type="entry name" value="PhdYeFM_antitox"/>
    <property type="match status" value="1"/>
</dbReference>
<protein>
    <recommendedName>
        <fullName evidence="2">Antitoxin</fullName>
    </recommendedName>
</protein>
<dbReference type="Gene3D" id="3.40.1620.10">
    <property type="entry name" value="YefM-like domain"/>
    <property type="match status" value="1"/>
</dbReference>
<dbReference type="InterPro" id="IPR006442">
    <property type="entry name" value="Antitoxin_Phd/YefM"/>
</dbReference>
<reference evidence="3" key="1">
    <citation type="submission" date="2020-02" db="EMBL/GenBank/DDBJ databases">
        <authorList>
            <person name="Gao J."/>
            <person name="Sun J."/>
        </authorList>
    </citation>
    <scope>NUCLEOTIDE SEQUENCE</scope>
    <source>
        <strain evidence="3">602-2</strain>
    </source>
</reference>
<dbReference type="PANTHER" id="PTHR35377">
    <property type="entry name" value="ANTITOXIN VAPB49-RELATED-RELATED"/>
    <property type="match status" value="1"/>
</dbReference>
<dbReference type="SUPFAM" id="SSF143120">
    <property type="entry name" value="YefM-like"/>
    <property type="match status" value="1"/>
</dbReference>
<accession>A0A6G4QZA2</accession>
<organism evidence="3">
    <name type="scientific">Caulobacter sp. 602-2</name>
    <dbReference type="NCBI Taxonomy" id="2710887"/>
    <lineage>
        <taxon>Bacteria</taxon>
        <taxon>Pseudomonadati</taxon>
        <taxon>Pseudomonadota</taxon>
        <taxon>Alphaproteobacteria</taxon>
        <taxon>Caulobacterales</taxon>
        <taxon>Caulobacteraceae</taxon>
        <taxon>Caulobacter</taxon>
    </lineage>
</organism>
<comment type="similarity">
    <text evidence="1 2">Belongs to the phD/YefM antitoxin family.</text>
</comment>
<dbReference type="InterPro" id="IPR051416">
    <property type="entry name" value="phD-YefM_TA_antitoxins"/>
</dbReference>
<name>A0A6G4QZA2_9CAUL</name>
<evidence type="ECO:0000256" key="1">
    <source>
        <dbReference type="ARBA" id="ARBA00009981"/>
    </source>
</evidence>
<comment type="caution">
    <text evidence="3">The sequence shown here is derived from an EMBL/GenBank/DDBJ whole genome shotgun (WGS) entry which is preliminary data.</text>
</comment>
<proteinExistence type="inferred from homology"/>
<dbReference type="NCBIfam" id="TIGR01552">
    <property type="entry name" value="phd_fam"/>
    <property type="match status" value="1"/>
</dbReference>
<dbReference type="RefSeq" id="WP_165259685.1">
    <property type="nucleotide sequence ID" value="NZ_JAAKGT010000006.1"/>
</dbReference>
<comment type="function">
    <text evidence="2">Antitoxin component of a type II toxin-antitoxin (TA) system.</text>
</comment>